<accession>A0A417Y3H6</accession>
<dbReference type="OrthoDB" id="3784265at2"/>
<keyword evidence="2" id="KW-1185">Reference proteome</keyword>
<dbReference type="Proteomes" id="UP000283644">
    <property type="component" value="Unassembled WGS sequence"/>
</dbReference>
<dbReference type="EMBL" id="QXGH01000014">
    <property type="protein sequence ID" value="RHW27212.1"/>
    <property type="molecule type" value="Genomic_DNA"/>
</dbReference>
<dbReference type="RefSeq" id="WP_118925308.1">
    <property type="nucleotide sequence ID" value="NZ_QXGH01000014.1"/>
</dbReference>
<comment type="caution">
    <text evidence="1">The sequence shown here is derived from an EMBL/GenBank/DDBJ whole genome shotgun (WGS) entry which is preliminary data.</text>
</comment>
<evidence type="ECO:0000313" key="1">
    <source>
        <dbReference type="EMBL" id="RHW27212.1"/>
    </source>
</evidence>
<reference evidence="1 2" key="1">
    <citation type="submission" date="2018-09" db="EMBL/GenBank/DDBJ databases">
        <title>Genome sequencing of Nocardioides immobilis CCTCC AB 2017083 for comparison to Nocardioides silvaticus.</title>
        <authorList>
            <person name="Li C."/>
            <person name="Wang G."/>
        </authorList>
    </citation>
    <scope>NUCLEOTIDE SEQUENCE [LARGE SCALE GENOMIC DNA]</scope>
    <source>
        <strain evidence="1 2">CCTCC AB 2017083</strain>
    </source>
</reference>
<organism evidence="1 2">
    <name type="scientific">Nocardioides immobilis</name>
    <dbReference type="NCBI Taxonomy" id="2049295"/>
    <lineage>
        <taxon>Bacteria</taxon>
        <taxon>Bacillati</taxon>
        <taxon>Actinomycetota</taxon>
        <taxon>Actinomycetes</taxon>
        <taxon>Propionibacteriales</taxon>
        <taxon>Nocardioidaceae</taxon>
        <taxon>Nocardioides</taxon>
    </lineage>
</organism>
<protein>
    <submittedName>
        <fullName evidence="1">Uncharacterized protein</fullName>
    </submittedName>
</protein>
<gene>
    <name evidence="1" type="ORF">D0Z08_11175</name>
</gene>
<sequence>MATSANYYDELVDAFGDPESLTLLVVAGATRDCVARALEVDLHEPVSHPWDDKHDAGYAAWALVEIDGGVLGVEHTGYGDPTVAALREMASHGHAAAVVRGNPQAELRVGCVRDDEVLFDGATDEFAAGLARAEEVTGLELTHDQAMLLASAQFFKGPSRRPS</sequence>
<proteinExistence type="predicted"/>
<name>A0A417Y3H6_9ACTN</name>
<evidence type="ECO:0000313" key="2">
    <source>
        <dbReference type="Proteomes" id="UP000283644"/>
    </source>
</evidence>
<dbReference type="AlphaFoldDB" id="A0A417Y3H6"/>